<name>A0A507CF24_9FUNG</name>
<evidence type="ECO:0000256" key="5">
    <source>
        <dbReference type="ARBA" id="ARBA00022777"/>
    </source>
</evidence>
<sequence length="629" mass="67596">MDPTNGTCRRSSHRRGFVDLDSLLLGCTPPCSDPASSAADPPTSTKAYLGFSKRDLWAAGPDYPEFWKPSAPPNEIPKHDQTATAPKVSKNSIFDMPQAISKPALKMTLEELAELKAGRIPAPAPTSTSTSTSTPATATHDASTPARDSITIPVRRSVLADHPMPDAPPPLIHPPTPEDASKPSLATPATSHINTHHRRNSLLASPMMDHRPTSPAKSSYLSSGLPSPQSPNKHSLGTHDIPDMSQVVYDHDIQLFYFPIRKNFLGKGRYCNVFLGSYTTNPHIPSDGASRTTHSTALLQNDPEALPCAVKRYHATAESQAVGFAELFILRKLAAAHHPNLIRLIGAKNDVEPESSSGPPDAADAPLLHAPMPRLLVIMELCGGGTLYKYVSRHASKIGKRIWMKFARQLASAVDCIHRQGLIHHDIKPHNCLMTDVADLKLADFGNAAYLIDAAWGAAVQGRPESPLEAQISTNTHSATLSPEPVSPTRSVSSTGSSLIDGICRGTQPYSAPELFAGAGMYSFPVDIYSVGVTLFYIVSGADPFAGARTSMSLLMAIKKGFFESGLQQDIGPEGPLSWKFLNGEPVPQDITHIITSCVHKDPSQRPTAAELIARLEALDNYIPLMSGS</sequence>
<dbReference type="InterPro" id="IPR008271">
    <property type="entry name" value="Ser/Thr_kinase_AS"/>
</dbReference>
<comment type="catalytic activity">
    <reaction evidence="8">
        <text>L-seryl-[protein] + ATP = O-phospho-L-seryl-[protein] + ADP + H(+)</text>
        <dbReference type="Rhea" id="RHEA:17989"/>
        <dbReference type="Rhea" id="RHEA-COMP:9863"/>
        <dbReference type="Rhea" id="RHEA-COMP:11604"/>
        <dbReference type="ChEBI" id="CHEBI:15378"/>
        <dbReference type="ChEBI" id="CHEBI:29999"/>
        <dbReference type="ChEBI" id="CHEBI:30616"/>
        <dbReference type="ChEBI" id="CHEBI:83421"/>
        <dbReference type="ChEBI" id="CHEBI:456216"/>
        <dbReference type="EC" id="2.7.11.1"/>
    </reaction>
</comment>
<comment type="catalytic activity">
    <reaction evidence="7">
        <text>L-threonyl-[protein] + ATP = O-phospho-L-threonyl-[protein] + ADP + H(+)</text>
        <dbReference type="Rhea" id="RHEA:46608"/>
        <dbReference type="Rhea" id="RHEA-COMP:11060"/>
        <dbReference type="Rhea" id="RHEA-COMP:11605"/>
        <dbReference type="ChEBI" id="CHEBI:15378"/>
        <dbReference type="ChEBI" id="CHEBI:30013"/>
        <dbReference type="ChEBI" id="CHEBI:30616"/>
        <dbReference type="ChEBI" id="CHEBI:61977"/>
        <dbReference type="ChEBI" id="CHEBI:456216"/>
        <dbReference type="EC" id="2.7.11.1"/>
    </reaction>
</comment>
<dbReference type="InterPro" id="IPR000719">
    <property type="entry name" value="Prot_kinase_dom"/>
</dbReference>
<evidence type="ECO:0000256" key="3">
    <source>
        <dbReference type="ARBA" id="ARBA00022679"/>
    </source>
</evidence>
<feature type="compositionally biased region" description="Polar residues" evidence="9">
    <location>
        <begin position="215"/>
        <end position="235"/>
    </location>
</feature>
<evidence type="ECO:0000256" key="1">
    <source>
        <dbReference type="ARBA" id="ARBA00012513"/>
    </source>
</evidence>
<dbReference type="SUPFAM" id="SSF56112">
    <property type="entry name" value="Protein kinase-like (PK-like)"/>
    <property type="match status" value="1"/>
</dbReference>
<dbReference type="OrthoDB" id="4062651at2759"/>
<evidence type="ECO:0000256" key="6">
    <source>
        <dbReference type="ARBA" id="ARBA00022840"/>
    </source>
</evidence>
<keyword evidence="3" id="KW-0808">Transferase</keyword>
<dbReference type="Gene3D" id="1.10.510.10">
    <property type="entry name" value="Transferase(Phosphotransferase) domain 1"/>
    <property type="match status" value="1"/>
</dbReference>
<evidence type="ECO:0000256" key="9">
    <source>
        <dbReference type="SAM" id="MobiDB-lite"/>
    </source>
</evidence>
<dbReference type="PANTHER" id="PTHR44329:SF285">
    <property type="entry name" value="V-MOS MOLONEY MURINE SARCOMA VIRAL ONCO HOMOLOG"/>
    <property type="match status" value="1"/>
</dbReference>
<dbReference type="InterPro" id="IPR011009">
    <property type="entry name" value="Kinase-like_dom_sf"/>
</dbReference>
<evidence type="ECO:0000313" key="12">
    <source>
        <dbReference type="Proteomes" id="UP000320475"/>
    </source>
</evidence>
<dbReference type="SMART" id="SM00220">
    <property type="entry name" value="S_TKc"/>
    <property type="match status" value="1"/>
</dbReference>
<dbReference type="PROSITE" id="PS50011">
    <property type="entry name" value="PROTEIN_KINASE_DOM"/>
    <property type="match status" value="1"/>
</dbReference>
<dbReference type="AlphaFoldDB" id="A0A507CF24"/>
<dbReference type="PANTHER" id="PTHR44329">
    <property type="entry name" value="SERINE/THREONINE-PROTEIN KINASE TNNI3K-RELATED"/>
    <property type="match status" value="1"/>
</dbReference>
<feature type="compositionally biased region" description="Low complexity" evidence="9">
    <location>
        <begin position="125"/>
        <end position="146"/>
    </location>
</feature>
<keyword evidence="4" id="KW-0547">Nucleotide-binding</keyword>
<dbReference type="Proteomes" id="UP000320475">
    <property type="component" value="Unassembled WGS sequence"/>
</dbReference>
<evidence type="ECO:0000313" key="11">
    <source>
        <dbReference type="EMBL" id="TPX39687.1"/>
    </source>
</evidence>
<dbReference type="EMBL" id="QEAM01000454">
    <property type="protein sequence ID" value="TPX39687.1"/>
    <property type="molecule type" value="Genomic_DNA"/>
</dbReference>
<dbReference type="PROSITE" id="PS00108">
    <property type="entry name" value="PROTEIN_KINASE_ST"/>
    <property type="match status" value="1"/>
</dbReference>
<evidence type="ECO:0000256" key="4">
    <source>
        <dbReference type="ARBA" id="ARBA00022741"/>
    </source>
</evidence>
<comment type="caution">
    <text evidence="11">The sequence shown here is derived from an EMBL/GenBank/DDBJ whole genome shotgun (WGS) entry which is preliminary data.</text>
</comment>
<protein>
    <recommendedName>
        <fullName evidence="1">non-specific serine/threonine protein kinase</fullName>
        <ecNumber evidence="1">2.7.11.1</ecNumber>
    </recommendedName>
</protein>
<keyword evidence="5" id="KW-0418">Kinase</keyword>
<feature type="region of interest" description="Disordered" evidence="9">
    <location>
        <begin position="68"/>
        <end position="88"/>
    </location>
</feature>
<gene>
    <name evidence="11" type="ORF">SeLEV6574_g07052</name>
</gene>
<dbReference type="GO" id="GO:0004674">
    <property type="term" value="F:protein serine/threonine kinase activity"/>
    <property type="evidence" value="ECO:0007669"/>
    <property type="project" value="UniProtKB-KW"/>
</dbReference>
<evidence type="ECO:0000256" key="8">
    <source>
        <dbReference type="ARBA" id="ARBA00048679"/>
    </source>
</evidence>
<evidence type="ECO:0000256" key="7">
    <source>
        <dbReference type="ARBA" id="ARBA00047899"/>
    </source>
</evidence>
<dbReference type="InterPro" id="IPR051681">
    <property type="entry name" value="Ser/Thr_Kinases-Pseudokinases"/>
</dbReference>
<feature type="region of interest" description="Disordered" evidence="9">
    <location>
        <begin position="118"/>
        <end position="239"/>
    </location>
</feature>
<feature type="compositionally biased region" description="Pro residues" evidence="9">
    <location>
        <begin position="165"/>
        <end position="177"/>
    </location>
</feature>
<keyword evidence="2" id="KW-0723">Serine/threonine-protein kinase</keyword>
<evidence type="ECO:0000259" key="10">
    <source>
        <dbReference type="PROSITE" id="PS50011"/>
    </source>
</evidence>
<feature type="domain" description="Protein kinase" evidence="10">
    <location>
        <begin position="259"/>
        <end position="623"/>
    </location>
</feature>
<dbReference type="EC" id="2.7.11.1" evidence="1"/>
<reference evidence="11 12" key="1">
    <citation type="journal article" date="2019" name="Sci. Rep.">
        <title>Comparative genomics of chytrid fungi reveal insights into the obligate biotrophic and pathogenic lifestyle of Synchytrium endobioticum.</title>
        <authorList>
            <person name="van de Vossenberg B.T.L.H."/>
            <person name="Warris S."/>
            <person name="Nguyen H.D.T."/>
            <person name="van Gent-Pelzer M.P.E."/>
            <person name="Joly D.L."/>
            <person name="van de Geest H.C."/>
            <person name="Bonants P.J.M."/>
            <person name="Smith D.S."/>
            <person name="Levesque C.A."/>
            <person name="van der Lee T.A.J."/>
        </authorList>
    </citation>
    <scope>NUCLEOTIDE SEQUENCE [LARGE SCALE GENOMIC DNA]</scope>
    <source>
        <strain evidence="11 12">LEV6574</strain>
    </source>
</reference>
<keyword evidence="6" id="KW-0067">ATP-binding</keyword>
<accession>A0A507CF24</accession>
<evidence type="ECO:0000256" key="2">
    <source>
        <dbReference type="ARBA" id="ARBA00022527"/>
    </source>
</evidence>
<organism evidence="11 12">
    <name type="scientific">Synchytrium endobioticum</name>
    <dbReference type="NCBI Taxonomy" id="286115"/>
    <lineage>
        <taxon>Eukaryota</taxon>
        <taxon>Fungi</taxon>
        <taxon>Fungi incertae sedis</taxon>
        <taxon>Chytridiomycota</taxon>
        <taxon>Chytridiomycota incertae sedis</taxon>
        <taxon>Chytridiomycetes</taxon>
        <taxon>Synchytriales</taxon>
        <taxon>Synchytriaceae</taxon>
        <taxon>Synchytrium</taxon>
    </lineage>
</organism>
<dbReference type="Pfam" id="PF00069">
    <property type="entry name" value="Pkinase"/>
    <property type="match status" value="2"/>
</dbReference>
<dbReference type="GO" id="GO:0005524">
    <property type="term" value="F:ATP binding"/>
    <property type="evidence" value="ECO:0007669"/>
    <property type="project" value="UniProtKB-KW"/>
</dbReference>
<dbReference type="CDD" id="cd00180">
    <property type="entry name" value="PKc"/>
    <property type="match status" value="1"/>
</dbReference>
<proteinExistence type="predicted"/>